<comment type="subcellular location">
    <subcellularLocation>
        <location evidence="2">Endoplasmic reticulum membrane</location>
        <topology evidence="2">Multi-pass membrane protein</topology>
    </subcellularLocation>
    <subcellularLocation>
        <location evidence="1">Nucleus</location>
    </subcellularLocation>
</comment>
<sequence>MNEDIKNYSLHGDFGQIPDLSGIDDILDHCENELLKSELFDDDAFMALDDNVSMDLMNFNDLEQSSLIKDSSTFSPNNYSNSSLFDSSQSPLSQSYPSPLLDNSSLNAPISPKYSPVQPQPIVQNVQIKNVAVPVQNLQNSVIISSANLQQTTQPVVYTTNIPVQNQHIILQQDNSKGQGGRQKGQRGVLVQNIQQIPVDQMQPVVLQAKILKTDSQVISPTVMYTTAVSNTTSQPLQTLLSTNRILTTGIPLVLDGESKVAINRVQPIGKEHKVKEVKRSAHNAIERKYRTSINDKIVELKNIVVGEDAKLNKSAILRRTIDYIRFLQNSNSRLKQENMALKMAASQNTLKDLLTTGDKYRPEDTPPRSDHSLSPEHSLPSSPEYCATIKDESEDEAVGTVRQGMLDSSRLTLCMVMMVMLVFNPFRVALDKYANVEDSRGFERRGILWSEPASVSFSPSTLILWMVNFVILCFCLVKMFVYGDPMIPSKSKESQNFWRHRRQANVFLKKGEKLEAKQELLRCLQTYGISLPSSKFDLSLCFCWQVFRQLLHRLWIGRWLSKHTGGFFVDAMARYEAQSSCKELALVFNDLHKIQLVGGQEEGNHLIGVITCLNALNLAEAAKDRIKPIDLVDIYVGVALRIKASLPNFVHAIQRYYLGLARLSSVNSVDAIPKRLQWLMTPYGYKFFVSHNFNSDLGKTRNLPFSCIGTSIDPLAVQMKIYREHLLEKALQILLTPGQKNDTQDKKTDINDALMYLELLKDNVAVDARTVFGASSEQCHQDKVAQWWMTILSIACHWILGDQEAEILYKKIEMVPEPLASLSDPLPKAIVAAFIARRDYLTQNSSISPKKILLQCDYASHLLVDSLTFTVCKKKDQTVMLAHLLVCDWLLETRTSLWEDCVDNGLKNPVSSCVLSSFQVDLASLRSLAEHIPSALSRVFLYEATARLMAGAAPGRTQQLLDRSLRQRHAKSSIICGKGDKNQHELGGQRQHATALYMACKHLPGPLLSSPGERAGMLVEAAKTLEKIGDKKRLQDCYELMKTLGTSAVNN</sequence>
<keyword evidence="7" id="KW-0238">DNA-binding</keyword>
<dbReference type="CDD" id="cd11394">
    <property type="entry name" value="bHLHzip_SREBP"/>
    <property type="match status" value="1"/>
</dbReference>
<gene>
    <name evidence="13" type="ORF">DIABBA_LOCUS9469</name>
</gene>
<dbReference type="PROSITE" id="PS50888">
    <property type="entry name" value="BHLH"/>
    <property type="match status" value="1"/>
</dbReference>
<evidence type="ECO:0000256" key="8">
    <source>
        <dbReference type="ARBA" id="ARBA00023136"/>
    </source>
</evidence>
<dbReference type="Gene3D" id="4.10.280.10">
    <property type="entry name" value="Helix-loop-helix DNA-binding domain"/>
    <property type="match status" value="1"/>
</dbReference>
<evidence type="ECO:0000256" key="5">
    <source>
        <dbReference type="ARBA" id="ARBA00022989"/>
    </source>
</evidence>
<dbReference type="InterPro" id="IPR011598">
    <property type="entry name" value="bHLH_dom"/>
</dbReference>
<feature type="region of interest" description="Disordered" evidence="11">
    <location>
        <begin position="80"/>
        <end position="104"/>
    </location>
</feature>
<keyword evidence="5" id="KW-1133">Transmembrane helix</keyword>
<proteinExistence type="predicted"/>
<dbReference type="GO" id="GO:0046983">
    <property type="term" value="F:protein dimerization activity"/>
    <property type="evidence" value="ECO:0007669"/>
    <property type="project" value="InterPro"/>
</dbReference>
<feature type="compositionally biased region" description="Low complexity" evidence="11">
    <location>
        <begin position="80"/>
        <end position="102"/>
    </location>
</feature>
<dbReference type="Proteomes" id="UP001153709">
    <property type="component" value="Chromosome 6"/>
</dbReference>
<feature type="domain" description="BHLH" evidence="12">
    <location>
        <begin position="278"/>
        <end position="328"/>
    </location>
</feature>
<feature type="region of interest" description="Disordered" evidence="11">
    <location>
        <begin position="357"/>
        <end position="382"/>
    </location>
</feature>
<evidence type="ECO:0000256" key="9">
    <source>
        <dbReference type="ARBA" id="ARBA00023163"/>
    </source>
</evidence>
<feature type="compositionally biased region" description="Basic and acidic residues" evidence="11">
    <location>
        <begin position="359"/>
        <end position="375"/>
    </location>
</feature>
<evidence type="ECO:0000313" key="14">
    <source>
        <dbReference type="Proteomes" id="UP001153709"/>
    </source>
</evidence>
<dbReference type="Pfam" id="PF00010">
    <property type="entry name" value="HLH"/>
    <property type="match status" value="1"/>
</dbReference>
<keyword evidence="14" id="KW-1185">Reference proteome</keyword>
<evidence type="ECO:0000256" key="4">
    <source>
        <dbReference type="ARBA" id="ARBA00022824"/>
    </source>
</evidence>
<name>A0A9N9T168_DIABA</name>
<dbReference type="EMBL" id="OU898281">
    <property type="protein sequence ID" value="CAG9836378.1"/>
    <property type="molecule type" value="Genomic_DNA"/>
</dbReference>
<dbReference type="FunFam" id="4.10.280.10:FF:000098">
    <property type="entry name" value="Sterol regulatory element-binding protein"/>
    <property type="match status" value="1"/>
</dbReference>
<keyword evidence="6" id="KW-0805">Transcription regulation</keyword>
<dbReference type="PANTHER" id="PTHR46062:SF1">
    <property type="entry name" value="LP12374P"/>
    <property type="match status" value="1"/>
</dbReference>
<keyword evidence="9" id="KW-0804">Transcription</keyword>
<evidence type="ECO:0000256" key="10">
    <source>
        <dbReference type="ARBA" id="ARBA00023242"/>
    </source>
</evidence>
<dbReference type="GO" id="GO:0005789">
    <property type="term" value="C:endoplasmic reticulum membrane"/>
    <property type="evidence" value="ECO:0007669"/>
    <property type="project" value="UniProtKB-SubCell"/>
</dbReference>
<evidence type="ECO:0000256" key="7">
    <source>
        <dbReference type="ARBA" id="ARBA00023125"/>
    </source>
</evidence>
<organism evidence="13 14">
    <name type="scientific">Diabrotica balteata</name>
    <name type="common">Banded cucumber beetle</name>
    <dbReference type="NCBI Taxonomy" id="107213"/>
    <lineage>
        <taxon>Eukaryota</taxon>
        <taxon>Metazoa</taxon>
        <taxon>Ecdysozoa</taxon>
        <taxon>Arthropoda</taxon>
        <taxon>Hexapoda</taxon>
        <taxon>Insecta</taxon>
        <taxon>Pterygota</taxon>
        <taxon>Neoptera</taxon>
        <taxon>Endopterygota</taxon>
        <taxon>Coleoptera</taxon>
        <taxon>Polyphaga</taxon>
        <taxon>Cucujiformia</taxon>
        <taxon>Chrysomeloidea</taxon>
        <taxon>Chrysomelidae</taxon>
        <taxon>Galerucinae</taxon>
        <taxon>Diabroticina</taxon>
        <taxon>Diabroticites</taxon>
        <taxon>Diabrotica</taxon>
    </lineage>
</organism>
<dbReference type="OrthoDB" id="2133190at2759"/>
<keyword evidence="3" id="KW-0812">Transmembrane</keyword>
<protein>
    <recommendedName>
        <fullName evidence="12">BHLH domain-containing protein</fullName>
    </recommendedName>
</protein>
<dbReference type="InterPro" id="IPR036638">
    <property type="entry name" value="HLH_DNA-bd_sf"/>
</dbReference>
<dbReference type="AlphaFoldDB" id="A0A9N9T168"/>
<keyword evidence="8" id="KW-0472">Membrane</keyword>
<dbReference type="PANTHER" id="PTHR46062">
    <property type="entry name" value="STEROL REGULATORY ELEMENT-BINDING PROTEIN"/>
    <property type="match status" value="1"/>
</dbReference>
<evidence type="ECO:0000256" key="11">
    <source>
        <dbReference type="SAM" id="MobiDB-lite"/>
    </source>
</evidence>
<keyword evidence="4" id="KW-0256">Endoplasmic reticulum</keyword>
<reference evidence="13" key="1">
    <citation type="submission" date="2022-01" db="EMBL/GenBank/DDBJ databases">
        <authorList>
            <person name="King R."/>
        </authorList>
    </citation>
    <scope>NUCLEOTIDE SEQUENCE</scope>
</reference>
<evidence type="ECO:0000256" key="2">
    <source>
        <dbReference type="ARBA" id="ARBA00004477"/>
    </source>
</evidence>
<dbReference type="GO" id="GO:0000978">
    <property type="term" value="F:RNA polymerase II cis-regulatory region sequence-specific DNA binding"/>
    <property type="evidence" value="ECO:0007669"/>
    <property type="project" value="TreeGrafter"/>
</dbReference>
<evidence type="ECO:0000256" key="3">
    <source>
        <dbReference type="ARBA" id="ARBA00022692"/>
    </source>
</evidence>
<dbReference type="GO" id="GO:0000981">
    <property type="term" value="F:DNA-binding transcription factor activity, RNA polymerase II-specific"/>
    <property type="evidence" value="ECO:0007669"/>
    <property type="project" value="TreeGrafter"/>
</dbReference>
<dbReference type="SUPFAM" id="SSF47459">
    <property type="entry name" value="HLH, helix-loop-helix DNA-binding domain"/>
    <property type="match status" value="1"/>
</dbReference>
<evidence type="ECO:0000256" key="6">
    <source>
        <dbReference type="ARBA" id="ARBA00023015"/>
    </source>
</evidence>
<accession>A0A9N9T168</accession>
<keyword evidence="10" id="KW-0539">Nucleus</keyword>
<evidence type="ECO:0000313" key="13">
    <source>
        <dbReference type="EMBL" id="CAG9836378.1"/>
    </source>
</evidence>
<dbReference type="GO" id="GO:0005634">
    <property type="term" value="C:nucleus"/>
    <property type="evidence" value="ECO:0007669"/>
    <property type="project" value="UniProtKB-SubCell"/>
</dbReference>
<evidence type="ECO:0000259" key="12">
    <source>
        <dbReference type="PROSITE" id="PS50888"/>
    </source>
</evidence>
<evidence type="ECO:0000256" key="1">
    <source>
        <dbReference type="ARBA" id="ARBA00004123"/>
    </source>
</evidence>
<dbReference type="SMART" id="SM00353">
    <property type="entry name" value="HLH"/>
    <property type="match status" value="1"/>
</dbReference>